<dbReference type="Pfam" id="PF19445">
    <property type="entry name" value="eIF3h_C"/>
    <property type="match status" value="2"/>
</dbReference>
<dbReference type="Proteomes" id="UP000325008">
    <property type="component" value="Unassembled WGS sequence"/>
</dbReference>
<dbReference type="InterPro" id="IPR027524">
    <property type="entry name" value="eIF3h"/>
</dbReference>
<dbReference type="OrthoDB" id="10265695at2759"/>
<name>A0A5C3FF85_PSEA2</name>
<evidence type="ECO:0000256" key="1">
    <source>
        <dbReference type="ARBA" id="ARBA00022490"/>
    </source>
</evidence>
<keyword evidence="8" id="KW-1185">Reference proteome</keyword>
<feature type="region of interest" description="Disordered" evidence="5">
    <location>
        <begin position="97"/>
        <end position="120"/>
    </location>
</feature>
<comment type="function">
    <text evidence="4">Component of the eukaryotic translation initiation factor 3 (eIF-3) complex, which is involved in protein synthesis of a specialized repertoire of mRNAs and, together with other initiation factors, stimulates binding of mRNA and methionyl-tRNAi to the 40S ribosome. The eIF-3 complex specifically targets and initiates translation of a subset of mRNAs involved in cell proliferation.</text>
</comment>
<dbReference type="GO" id="GO:0005852">
    <property type="term" value="C:eukaryotic translation initiation factor 3 complex"/>
    <property type="evidence" value="ECO:0007669"/>
    <property type="project" value="UniProtKB-UniRule"/>
</dbReference>
<keyword evidence="2 4" id="KW-0396">Initiation factor</keyword>
<dbReference type="InterPro" id="IPR045810">
    <property type="entry name" value="eIF3h_C"/>
</dbReference>
<dbReference type="InterPro" id="IPR000555">
    <property type="entry name" value="JAMM/MPN+_dom"/>
</dbReference>
<comment type="subunit">
    <text evidence="4">Component of the eukaryotic translation initiation factor 3 (eIF-3) complex.</text>
</comment>
<dbReference type="GO" id="GO:0003743">
    <property type="term" value="F:translation initiation factor activity"/>
    <property type="evidence" value="ECO:0007669"/>
    <property type="project" value="UniProtKB-UniRule"/>
</dbReference>
<dbReference type="InterPro" id="IPR050242">
    <property type="entry name" value="JAMM_MPN+_peptidase_M67A"/>
</dbReference>
<gene>
    <name evidence="7" type="ORF">PSANT_00712</name>
</gene>
<evidence type="ECO:0000256" key="4">
    <source>
        <dbReference type="HAMAP-Rule" id="MF_03007"/>
    </source>
</evidence>
<evidence type="ECO:0000313" key="7">
    <source>
        <dbReference type="EMBL" id="SPO43028.1"/>
    </source>
</evidence>
<dbReference type="PROSITE" id="PS50249">
    <property type="entry name" value="MPN"/>
    <property type="match status" value="1"/>
</dbReference>
<evidence type="ECO:0000259" key="6">
    <source>
        <dbReference type="PROSITE" id="PS50249"/>
    </source>
</evidence>
<keyword evidence="1 4" id="KW-0963">Cytoplasm</keyword>
<dbReference type="GO" id="GO:0016282">
    <property type="term" value="C:eukaryotic 43S preinitiation complex"/>
    <property type="evidence" value="ECO:0007669"/>
    <property type="project" value="UniProtKB-UniRule"/>
</dbReference>
<dbReference type="SMART" id="SM00232">
    <property type="entry name" value="JAB_MPN"/>
    <property type="match status" value="1"/>
</dbReference>
<protein>
    <recommendedName>
        <fullName evidence="4">Eukaryotic translation initiation factor 3 subunit H</fullName>
        <shortName evidence="4">eIF3h</shortName>
    </recommendedName>
</protein>
<evidence type="ECO:0000256" key="5">
    <source>
        <dbReference type="SAM" id="MobiDB-lite"/>
    </source>
</evidence>
<dbReference type="AlphaFoldDB" id="A0A5C3FF85"/>
<accession>A0A5C3FF85</accession>
<organism evidence="7 8">
    <name type="scientific">Pseudozyma antarctica</name>
    <name type="common">Yeast</name>
    <name type="synonym">Candida antarctica</name>
    <dbReference type="NCBI Taxonomy" id="84753"/>
    <lineage>
        <taxon>Eukaryota</taxon>
        <taxon>Fungi</taxon>
        <taxon>Dikarya</taxon>
        <taxon>Basidiomycota</taxon>
        <taxon>Ustilaginomycotina</taxon>
        <taxon>Ustilaginomycetes</taxon>
        <taxon>Ustilaginales</taxon>
        <taxon>Ustilaginaceae</taxon>
        <taxon>Moesziomyces</taxon>
    </lineage>
</organism>
<comment type="subcellular location">
    <subcellularLocation>
        <location evidence="4">Cytoplasm</location>
    </subcellularLocation>
</comment>
<sequence length="401" mass="41624">MSVAAAAARAVPAAAPAAAPAPQAAAKPVSSEAQAELDRAALEALELDSDVITSVRLDGLALTKIVKHCRDAHPASASGALLGMDLGGTLEVSNAFALPNPGRGGAERDEEDDRSSRNATKYTTDMVQLLRDVNADANPVGLYQGCFLGAFLNSSVVDGLAAIAGLMERDGASGRGKGVLIVHDLAQSAQGNTAVKAYRLSPSFVEAHKKGKFHTQSLIDHKLTFANILVEIPVSLRNTALLDAFLSSISTPSAPGPSIVQPSTSDLLRNPPTAALAPSYTSLNLALEPVLASSLEATLEIMDEHAAEAGNVGFQARQLAREKAKADAYLTRKKAENAAREAQGLAPLPIEDVNRLFKIPAEPSRLEATLLLGQIDSSAKRLAETAALGVIQLNAAKTGAV</sequence>
<dbReference type="Pfam" id="PF01398">
    <property type="entry name" value="JAB"/>
    <property type="match status" value="1"/>
</dbReference>
<keyword evidence="3 4" id="KW-0648">Protein biosynthesis</keyword>
<proteinExistence type="inferred from homology"/>
<dbReference type="GO" id="GO:0033290">
    <property type="term" value="C:eukaryotic 48S preinitiation complex"/>
    <property type="evidence" value="ECO:0007669"/>
    <property type="project" value="UniProtKB-UniRule"/>
</dbReference>
<reference evidence="7" key="1">
    <citation type="submission" date="2018-03" db="EMBL/GenBank/DDBJ databases">
        <authorList>
            <person name="Guldener U."/>
        </authorList>
    </citation>
    <scope>NUCLEOTIDE SEQUENCE [LARGE SCALE GENOMIC DNA]</scope>
    <source>
        <strain evidence="7">ATCC34888</strain>
    </source>
</reference>
<dbReference type="PANTHER" id="PTHR10410">
    <property type="entry name" value="EUKARYOTIC TRANSLATION INITIATION FACTOR 3 -RELATED"/>
    <property type="match status" value="1"/>
</dbReference>
<dbReference type="CDD" id="cd08065">
    <property type="entry name" value="MPN_eIF3h"/>
    <property type="match status" value="1"/>
</dbReference>
<dbReference type="GO" id="GO:0008237">
    <property type="term" value="F:metallopeptidase activity"/>
    <property type="evidence" value="ECO:0007669"/>
    <property type="project" value="InterPro"/>
</dbReference>
<dbReference type="Gene3D" id="3.40.140.10">
    <property type="entry name" value="Cytidine Deaminase, domain 2"/>
    <property type="match status" value="1"/>
</dbReference>
<evidence type="ECO:0000256" key="3">
    <source>
        <dbReference type="ARBA" id="ARBA00022917"/>
    </source>
</evidence>
<comment type="similarity">
    <text evidence="4">Belongs to the eIF-3 subunit H family.</text>
</comment>
<evidence type="ECO:0000256" key="2">
    <source>
        <dbReference type="ARBA" id="ARBA00022540"/>
    </source>
</evidence>
<dbReference type="EMBL" id="OOIQ01000001">
    <property type="protein sequence ID" value="SPO43028.1"/>
    <property type="molecule type" value="Genomic_DNA"/>
</dbReference>
<dbReference type="InterPro" id="IPR037518">
    <property type="entry name" value="MPN"/>
</dbReference>
<feature type="domain" description="MPN" evidence="6">
    <location>
        <begin position="55"/>
        <end position="204"/>
    </location>
</feature>
<comment type="caution">
    <text evidence="7">The sequence shown here is derived from an EMBL/GenBank/DDBJ whole genome shotgun (WGS) entry which is preliminary data.</text>
</comment>
<dbReference type="HAMAP" id="MF_03007">
    <property type="entry name" value="eIF3h"/>
    <property type="match status" value="1"/>
</dbReference>
<dbReference type="GO" id="GO:0001732">
    <property type="term" value="P:formation of cytoplasmic translation initiation complex"/>
    <property type="evidence" value="ECO:0007669"/>
    <property type="project" value="UniProtKB-UniRule"/>
</dbReference>
<evidence type="ECO:0000313" key="8">
    <source>
        <dbReference type="Proteomes" id="UP000325008"/>
    </source>
</evidence>